<dbReference type="EMBL" id="CAJJDM010000023">
    <property type="protein sequence ID" value="CAD8056840.1"/>
    <property type="molecule type" value="Genomic_DNA"/>
</dbReference>
<comment type="caution">
    <text evidence="2">The sequence shown here is derived from an EMBL/GenBank/DDBJ whole genome shotgun (WGS) entry which is preliminary data.</text>
</comment>
<keyword evidence="1" id="KW-0812">Transmembrane</keyword>
<protein>
    <submittedName>
        <fullName evidence="2">Uncharacterized protein</fullName>
    </submittedName>
</protein>
<evidence type="ECO:0000313" key="2">
    <source>
        <dbReference type="EMBL" id="CAD8056840.1"/>
    </source>
</evidence>
<keyword evidence="3" id="KW-1185">Reference proteome</keyword>
<organism evidence="2 3">
    <name type="scientific">Paramecium primaurelia</name>
    <dbReference type="NCBI Taxonomy" id="5886"/>
    <lineage>
        <taxon>Eukaryota</taxon>
        <taxon>Sar</taxon>
        <taxon>Alveolata</taxon>
        <taxon>Ciliophora</taxon>
        <taxon>Intramacronucleata</taxon>
        <taxon>Oligohymenophorea</taxon>
        <taxon>Peniculida</taxon>
        <taxon>Parameciidae</taxon>
        <taxon>Paramecium</taxon>
    </lineage>
</organism>
<dbReference type="AlphaFoldDB" id="A0A8S1KNB3"/>
<feature type="transmembrane region" description="Helical" evidence="1">
    <location>
        <begin position="35"/>
        <end position="52"/>
    </location>
</feature>
<gene>
    <name evidence="2" type="ORF">PPRIM_AZ9-3.1.T0250081</name>
</gene>
<keyword evidence="1" id="KW-1133">Transmembrane helix</keyword>
<name>A0A8S1KNB3_PARPR</name>
<dbReference type="Proteomes" id="UP000688137">
    <property type="component" value="Unassembled WGS sequence"/>
</dbReference>
<accession>A0A8S1KNB3</accession>
<feature type="transmembrane region" description="Helical" evidence="1">
    <location>
        <begin position="64"/>
        <end position="82"/>
    </location>
</feature>
<evidence type="ECO:0000256" key="1">
    <source>
        <dbReference type="SAM" id="Phobius"/>
    </source>
</evidence>
<proteinExistence type="predicted"/>
<evidence type="ECO:0000313" key="3">
    <source>
        <dbReference type="Proteomes" id="UP000688137"/>
    </source>
</evidence>
<keyword evidence="1" id="KW-0472">Membrane</keyword>
<reference evidence="2" key="1">
    <citation type="submission" date="2021-01" db="EMBL/GenBank/DDBJ databases">
        <authorList>
            <consortium name="Genoscope - CEA"/>
            <person name="William W."/>
        </authorList>
    </citation>
    <scope>NUCLEOTIDE SEQUENCE</scope>
</reference>
<sequence length="100" mass="11398">MGYFDLINQPLNEFGEELTRLKTDIVTNLKPESRFNVLVGLSVVNLAIGVAVKGIKSRPLQTGFISFFGFGLIIYPELYFGLIKQKKVQQQITHHFIKRD</sequence>